<name>F4LLN0_TREBD</name>
<dbReference type="InterPro" id="IPR001851">
    <property type="entry name" value="ABC_transp_permease"/>
</dbReference>
<dbReference type="PANTHER" id="PTHR30482">
    <property type="entry name" value="HIGH-AFFINITY BRANCHED-CHAIN AMINO ACID TRANSPORT SYSTEM PERMEASE"/>
    <property type="match status" value="1"/>
</dbReference>
<evidence type="ECO:0000313" key="8">
    <source>
        <dbReference type="EMBL" id="AEE17674.1"/>
    </source>
</evidence>
<dbReference type="CDD" id="cd06581">
    <property type="entry name" value="TM_PBP1_LivM_like"/>
    <property type="match status" value="1"/>
</dbReference>
<evidence type="ECO:0000256" key="6">
    <source>
        <dbReference type="SAM" id="MobiDB-lite"/>
    </source>
</evidence>
<feature type="compositionally biased region" description="Acidic residues" evidence="6">
    <location>
        <begin position="343"/>
        <end position="353"/>
    </location>
</feature>
<gene>
    <name evidence="8" type="ordered locus">Trebr_2265</name>
</gene>
<keyword evidence="5 7" id="KW-0472">Membrane</keyword>
<dbReference type="GO" id="GO:0015658">
    <property type="term" value="F:branched-chain amino acid transmembrane transporter activity"/>
    <property type="evidence" value="ECO:0007669"/>
    <property type="project" value="InterPro"/>
</dbReference>
<evidence type="ECO:0000256" key="2">
    <source>
        <dbReference type="ARBA" id="ARBA00022475"/>
    </source>
</evidence>
<dbReference type="InterPro" id="IPR043428">
    <property type="entry name" value="LivM-like"/>
</dbReference>
<keyword evidence="9" id="KW-1185">Reference proteome</keyword>
<feature type="transmembrane region" description="Helical" evidence="7">
    <location>
        <begin position="160"/>
        <end position="180"/>
    </location>
</feature>
<keyword evidence="4 7" id="KW-1133">Transmembrane helix</keyword>
<organism evidence="8 9">
    <name type="scientific">Treponema brennaborense (strain DSM 12168 / CIP 105900 / DD5/3)</name>
    <dbReference type="NCBI Taxonomy" id="906968"/>
    <lineage>
        <taxon>Bacteria</taxon>
        <taxon>Pseudomonadati</taxon>
        <taxon>Spirochaetota</taxon>
        <taxon>Spirochaetia</taxon>
        <taxon>Spirochaetales</taxon>
        <taxon>Treponemataceae</taxon>
        <taxon>Treponema</taxon>
    </lineage>
</organism>
<dbReference type="HOGENOM" id="CLU_031365_1_2_12"/>
<dbReference type="eggNOG" id="COG4177">
    <property type="taxonomic scope" value="Bacteria"/>
</dbReference>
<feature type="transmembrane region" description="Helical" evidence="7">
    <location>
        <begin position="94"/>
        <end position="113"/>
    </location>
</feature>
<evidence type="ECO:0000256" key="5">
    <source>
        <dbReference type="ARBA" id="ARBA00023136"/>
    </source>
</evidence>
<feature type="transmembrane region" description="Helical" evidence="7">
    <location>
        <begin position="210"/>
        <end position="228"/>
    </location>
</feature>
<reference evidence="9" key="1">
    <citation type="submission" date="2011-04" db="EMBL/GenBank/DDBJ databases">
        <title>The complete genome of Treponema brennaborense DSM 12168.</title>
        <authorList>
            <person name="Lucas S."/>
            <person name="Han J."/>
            <person name="Lapidus A."/>
            <person name="Bruce D."/>
            <person name="Goodwin L."/>
            <person name="Pitluck S."/>
            <person name="Peters L."/>
            <person name="Kyrpides N."/>
            <person name="Mavromatis K."/>
            <person name="Ivanova N."/>
            <person name="Mikhailova N."/>
            <person name="Pagani I."/>
            <person name="Teshima H."/>
            <person name="Detter J.C."/>
            <person name="Tapia R."/>
            <person name="Han C."/>
            <person name="Land M."/>
            <person name="Hauser L."/>
            <person name="Markowitz V."/>
            <person name="Cheng J.-F."/>
            <person name="Hugenholtz P."/>
            <person name="Woyke T."/>
            <person name="Wu D."/>
            <person name="Gronow S."/>
            <person name="Wellnitz S."/>
            <person name="Brambilla E."/>
            <person name="Klenk H.-P."/>
            <person name="Eisen J.A."/>
        </authorList>
    </citation>
    <scope>NUCLEOTIDE SEQUENCE [LARGE SCALE GENOMIC DNA]</scope>
    <source>
        <strain evidence="9">DSM 12168 / CIP 105900 / DD5/3</strain>
    </source>
</reference>
<feature type="transmembrane region" description="Helical" evidence="7">
    <location>
        <begin position="39"/>
        <end position="57"/>
    </location>
</feature>
<dbReference type="KEGG" id="tbe:Trebr_2265"/>
<feature type="region of interest" description="Disordered" evidence="6">
    <location>
        <begin position="332"/>
        <end position="353"/>
    </location>
</feature>
<protein>
    <submittedName>
        <fullName evidence="8">ABC-type transporter, integral membrane subunit</fullName>
    </submittedName>
</protein>
<feature type="transmembrane region" description="Helical" evidence="7">
    <location>
        <begin position="284"/>
        <end position="303"/>
    </location>
</feature>
<evidence type="ECO:0000256" key="3">
    <source>
        <dbReference type="ARBA" id="ARBA00022692"/>
    </source>
</evidence>
<dbReference type="EMBL" id="CP002696">
    <property type="protein sequence ID" value="AEE17674.1"/>
    <property type="molecule type" value="Genomic_DNA"/>
</dbReference>
<comment type="subcellular location">
    <subcellularLocation>
        <location evidence="1">Cell membrane</location>
        <topology evidence="1">Multi-pass membrane protein</topology>
    </subcellularLocation>
</comment>
<proteinExistence type="predicted"/>
<evidence type="ECO:0000256" key="4">
    <source>
        <dbReference type="ARBA" id="ARBA00022989"/>
    </source>
</evidence>
<keyword evidence="3 7" id="KW-0812">Transmembrane</keyword>
<evidence type="ECO:0000313" key="9">
    <source>
        <dbReference type="Proteomes" id="UP000006546"/>
    </source>
</evidence>
<sequence>MMKNKILRNMLIPGSFAVLAVVVPGFLISLGVIDAYTAQIITLAGVNAIMAISVNIICGITGQLSLGQAGFMAIGAYTTIILTQTVGIPMPVSMIIAALVTVVFGILIGFPTLKLQGDYLAIVTLGFGEIIRVMLVNFKSVTGGANGLRFTTILAARADFAYFAVIGVLVVIIVLLQNFVRSTYGRAILAVREDEIAANSNGIGVFRYKMIGFAVASAVAGIGGALYAPFIGFVKPDLASFNRSIDYLIFVVLGGMGSVTGSVIAAFVLTYLQEFLRFLQDYRLLIYPLILIFVMLFRPQGLLGTKEFSFVKAWDGLPGLWNRLKARRSAKVRNAGTPVDGSADADEKGDSDD</sequence>
<evidence type="ECO:0000256" key="7">
    <source>
        <dbReference type="SAM" id="Phobius"/>
    </source>
</evidence>
<dbReference type="AlphaFoldDB" id="F4LLN0"/>
<accession>F4LLN0</accession>
<dbReference type="STRING" id="906968.Trebr_2265"/>
<dbReference type="GO" id="GO:0005886">
    <property type="term" value="C:plasma membrane"/>
    <property type="evidence" value="ECO:0007669"/>
    <property type="project" value="UniProtKB-SubCell"/>
</dbReference>
<dbReference type="PANTHER" id="PTHR30482:SF10">
    <property type="entry name" value="HIGH-AFFINITY BRANCHED-CHAIN AMINO ACID TRANSPORT PROTEIN BRAE"/>
    <property type="match status" value="1"/>
</dbReference>
<evidence type="ECO:0000256" key="1">
    <source>
        <dbReference type="ARBA" id="ARBA00004651"/>
    </source>
</evidence>
<feature type="transmembrane region" description="Helical" evidence="7">
    <location>
        <begin position="69"/>
        <end position="88"/>
    </location>
</feature>
<feature type="transmembrane region" description="Helical" evidence="7">
    <location>
        <begin position="12"/>
        <end position="33"/>
    </location>
</feature>
<feature type="transmembrane region" description="Helical" evidence="7">
    <location>
        <begin position="248"/>
        <end position="272"/>
    </location>
</feature>
<feature type="transmembrane region" description="Helical" evidence="7">
    <location>
        <begin position="120"/>
        <end position="140"/>
    </location>
</feature>
<dbReference type="Pfam" id="PF02653">
    <property type="entry name" value="BPD_transp_2"/>
    <property type="match status" value="1"/>
</dbReference>
<keyword evidence="2" id="KW-1003">Cell membrane</keyword>
<dbReference type="Proteomes" id="UP000006546">
    <property type="component" value="Chromosome"/>
</dbReference>